<dbReference type="Proteomes" id="UP000031670">
    <property type="component" value="Unassembled WGS sequence"/>
</dbReference>
<name>A0A0B8PCJ9_9VIBR</name>
<sequence>MTGSALLKGSVTAQNLNLQGSGSVERVVDNCETTPQLPEICEYVPEYLQTNYYFNGNSAGGITITGAANSIVFPLDDYRMAFATGQFSGATCEFPSANGLCSTDSIDATKKLDLPMDLPPFQTGTATQECAADATCDISGNVLNNLLLRARSTLNVPAGEYWIENITIRARAQLVTEPGTVIHYKNLFIATNRNNGNAGSINPNGDPDDLLLIGHGASSNISLNSNVIITGQIYIDPTASGGFQIVGSGNTINGGISAYRVEVSGANNTFNTSTSCPIEPPPGGGKTLVITPETAQALTCDRIPVYFKVVNDSGFPISGYSASFTVVASPDNGSACWSEQQSGGSCTANSFTSSFVDGEKTLYLESTAVGNVNVSANVVSDSLSDSAGPYRFVPFGFQFDPDPAKAIAGKPVSVTVKAVADTGGSCEVIENYSGTKDLDLSSTNYIEPQSGTKVVAADSTNITFNQGEGTIDFSYFDAGHVSVTVSDPEWTKEECGTQCDDHQGDWTGLSGDADLEVRPYTLALCDITASTSGITNPQGTSFSGNGFVAAGYAFSSVLKPIIWNEGDPEFGTVDLSANGKDYCNYETTPNFAKQGAYAATLEVSIPDDQPHSPANGDPGVLSGNLSQVHTGGDDELYTFNGLSWSQVGSILLTSQLQDTYYEMTVNPATVPVGRFYPAHLALVEDNYVYPSGQNDQGGYTGFGYMNQGIGHDFIVEAQNGLNEPTSNYGLFAEAMMVEIDYLAIDDEADELTDRMDSVKWDDLSWSKIDWGQADANGVASNARLAQYTTDFMMQKLSTNSVGNYTTTPDGPTTVKTQSLVW</sequence>
<protein>
    <recommendedName>
        <fullName evidence="2">DUF6701 domain-containing protein</fullName>
    </recommendedName>
</protein>
<organism evidence="3 4">
    <name type="scientific">Vibrio ishigakensis</name>
    <dbReference type="NCBI Taxonomy" id="1481914"/>
    <lineage>
        <taxon>Bacteria</taxon>
        <taxon>Pseudomonadati</taxon>
        <taxon>Pseudomonadota</taxon>
        <taxon>Gammaproteobacteria</taxon>
        <taxon>Vibrionales</taxon>
        <taxon>Vibrionaceae</taxon>
        <taxon>Vibrio</taxon>
    </lineage>
</organism>
<feature type="domain" description="DUF6701" evidence="2">
    <location>
        <begin position="390"/>
        <end position="812"/>
    </location>
</feature>
<evidence type="ECO:0000313" key="4">
    <source>
        <dbReference type="Proteomes" id="UP000031670"/>
    </source>
</evidence>
<feature type="region of interest" description="Disordered" evidence="1">
    <location>
        <begin position="605"/>
        <end position="627"/>
    </location>
</feature>
<comment type="caution">
    <text evidence="3">The sequence shown here is derived from an EMBL/GenBank/DDBJ whole genome shotgun (WGS) entry which is preliminary data.</text>
</comment>
<reference evidence="3 4" key="1">
    <citation type="submission" date="2015-01" db="EMBL/GenBank/DDBJ databases">
        <title>Vibrio sp. C5 JCM 19232 whole genome shotgun sequence.</title>
        <authorList>
            <person name="Sawabe T."/>
            <person name="Meirelles P."/>
            <person name="Feng G."/>
            <person name="Sayaka M."/>
            <person name="Hattori M."/>
            <person name="Ohkuma M."/>
        </authorList>
    </citation>
    <scope>NUCLEOTIDE SEQUENCE [LARGE SCALE GENOMIC DNA]</scope>
    <source>
        <strain evidence="3 4">JCM19232</strain>
    </source>
</reference>
<evidence type="ECO:0000256" key="1">
    <source>
        <dbReference type="SAM" id="MobiDB-lite"/>
    </source>
</evidence>
<feature type="compositionally biased region" description="Low complexity" evidence="1">
    <location>
        <begin position="805"/>
        <end position="821"/>
    </location>
</feature>
<feature type="region of interest" description="Disordered" evidence="1">
    <location>
        <begin position="802"/>
        <end position="821"/>
    </location>
</feature>
<dbReference type="AlphaFoldDB" id="A0A0B8PCJ9"/>
<reference evidence="3 4" key="2">
    <citation type="submission" date="2015-01" db="EMBL/GenBank/DDBJ databases">
        <authorList>
            <consortium name="NBRP consortium"/>
            <person name="Sawabe T."/>
            <person name="Meirelles P."/>
            <person name="Feng G."/>
            <person name="Sayaka M."/>
            <person name="Hattori M."/>
            <person name="Ohkuma M."/>
        </authorList>
    </citation>
    <scope>NUCLEOTIDE SEQUENCE [LARGE SCALE GENOMIC DNA]</scope>
    <source>
        <strain evidence="3 4">JCM19232</strain>
    </source>
</reference>
<proteinExistence type="predicted"/>
<gene>
    <name evidence="3" type="ORF">JCM19232_1235</name>
</gene>
<dbReference type="EMBL" id="BBSA01000013">
    <property type="protein sequence ID" value="GAM64565.1"/>
    <property type="molecule type" value="Genomic_DNA"/>
</dbReference>
<accession>A0A0B8PCJ9</accession>
<dbReference type="Pfam" id="PF20419">
    <property type="entry name" value="DUF6701"/>
    <property type="match status" value="1"/>
</dbReference>
<evidence type="ECO:0000259" key="2">
    <source>
        <dbReference type="Pfam" id="PF20419"/>
    </source>
</evidence>
<evidence type="ECO:0000313" key="3">
    <source>
        <dbReference type="EMBL" id="GAM64565.1"/>
    </source>
</evidence>
<dbReference type="InterPro" id="IPR046524">
    <property type="entry name" value="DUF6701"/>
</dbReference>